<sequence length="196" mass="22041">MAPPRLAQKRGDDLYAKIGQLAMKRDFLASRSGRMSVPDRRDPAHPRWGRLSLRRQDGCEGRSILMDKLAHLIANHLQESPLRPEWPETILSSIIDRREHLAELTRRITEAEQQEQRPGRLYDAIEPGTTDLNDAGLKKRIVGLAAIRAQAKADTERTQAAPAMPAARPSVPIWLRVFRPKSPPEPTTAKRAQTAL</sequence>
<accession>A0A7Y7M682</accession>
<proteinExistence type="predicted"/>
<protein>
    <submittedName>
        <fullName evidence="1">Uncharacterized protein</fullName>
    </submittedName>
</protein>
<evidence type="ECO:0000313" key="1">
    <source>
        <dbReference type="EMBL" id="NVN10629.1"/>
    </source>
</evidence>
<dbReference type="EMBL" id="JABXXP010000057">
    <property type="protein sequence ID" value="NVN10629.1"/>
    <property type="molecule type" value="Genomic_DNA"/>
</dbReference>
<dbReference type="AlphaFoldDB" id="A0A7Y7M682"/>
<name>A0A7Y7M682_9PROT</name>
<reference evidence="1 2" key="1">
    <citation type="submission" date="2020-06" db="EMBL/GenBank/DDBJ databases">
        <title>Description of novel acetic acid bacteria.</title>
        <authorList>
            <person name="Sombolestani A."/>
        </authorList>
    </citation>
    <scope>NUCLEOTIDE SEQUENCE [LARGE SCALE GENOMIC DNA]</scope>
    <source>
        <strain evidence="1 2">LMG 31431</strain>
    </source>
</reference>
<comment type="caution">
    <text evidence="1">The sequence shown here is derived from an EMBL/GenBank/DDBJ whole genome shotgun (WGS) entry which is preliminary data.</text>
</comment>
<gene>
    <name evidence="1" type="ORF">HUK84_05615</name>
</gene>
<dbReference type="Proteomes" id="UP000534870">
    <property type="component" value="Unassembled WGS sequence"/>
</dbReference>
<evidence type="ECO:0000313" key="2">
    <source>
        <dbReference type="Proteomes" id="UP000534870"/>
    </source>
</evidence>
<organism evidence="1 2">
    <name type="scientific">Nguyenibacter vanlangensis</name>
    <dbReference type="NCBI Taxonomy" id="1216886"/>
    <lineage>
        <taxon>Bacteria</taxon>
        <taxon>Pseudomonadati</taxon>
        <taxon>Pseudomonadota</taxon>
        <taxon>Alphaproteobacteria</taxon>
        <taxon>Acetobacterales</taxon>
        <taxon>Acetobacteraceae</taxon>
        <taxon>Nguyenibacter</taxon>
    </lineage>
</organism>